<dbReference type="PROSITE" id="PS50044">
    <property type="entry name" value="SIGMA54_3"/>
    <property type="match status" value="1"/>
</dbReference>
<evidence type="ECO:0000313" key="14">
    <source>
        <dbReference type="Proteomes" id="UP001138661"/>
    </source>
</evidence>
<dbReference type="GO" id="GO:0016987">
    <property type="term" value="F:sigma factor activity"/>
    <property type="evidence" value="ECO:0007669"/>
    <property type="project" value="UniProtKB-KW"/>
</dbReference>
<dbReference type="GO" id="GO:0003677">
    <property type="term" value="F:DNA binding"/>
    <property type="evidence" value="ECO:0007669"/>
    <property type="project" value="UniProtKB-KW"/>
</dbReference>
<keyword evidence="8 9" id="KW-0804">Transcription</keyword>
<gene>
    <name evidence="13" type="ORF">KX928_21790</name>
</gene>
<dbReference type="PROSITE" id="PS00718">
    <property type="entry name" value="SIGMA54_2"/>
    <property type="match status" value="1"/>
</dbReference>
<dbReference type="Pfam" id="PF04963">
    <property type="entry name" value="Sigma54_CBD"/>
    <property type="match status" value="1"/>
</dbReference>
<evidence type="ECO:0000256" key="7">
    <source>
        <dbReference type="ARBA" id="ARBA00023125"/>
    </source>
</evidence>
<evidence type="ECO:0000259" key="12">
    <source>
        <dbReference type="Pfam" id="PF04963"/>
    </source>
</evidence>
<dbReference type="AlphaFoldDB" id="A0A9X1K0D3"/>
<protein>
    <recommendedName>
        <fullName evidence="9">RNA polymerase sigma-54 factor</fullName>
    </recommendedName>
</protein>
<reference evidence="13" key="1">
    <citation type="submission" date="2021-07" db="EMBL/GenBank/DDBJ databases">
        <title>Roseobacter insulae sp. nov., isolated from a tidal flat.</title>
        <authorList>
            <person name="Park S."/>
            <person name="Yoon J.-H."/>
        </authorList>
    </citation>
    <scope>NUCLEOTIDE SEQUENCE</scope>
    <source>
        <strain evidence="13">YSTF-M11</strain>
    </source>
</reference>
<comment type="function">
    <text evidence="9">Sigma factors are initiation factors that promote the attachment of RNA polymerase to specific initiation sites and are then released.</text>
</comment>
<dbReference type="GO" id="GO:0006352">
    <property type="term" value="P:DNA-templated transcription initiation"/>
    <property type="evidence" value="ECO:0007669"/>
    <property type="project" value="InterPro"/>
</dbReference>
<keyword evidence="6 9" id="KW-0731">Sigma factor</keyword>
<evidence type="ECO:0000256" key="6">
    <source>
        <dbReference type="ARBA" id="ARBA00023082"/>
    </source>
</evidence>
<name>A0A9X1K0D3_9RHOB</name>
<feature type="domain" description="RNA polymerase sigma factor 54 DNA-binding" evidence="11">
    <location>
        <begin position="307"/>
        <end position="457"/>
    </location>
</feature>
<dbReference type="EMBL" id="JAHXDN010000008">
    <property type="protein sequence ID" value="MBW4710431.1"/>
    <property type="molecule type" value="Genomic_DNA"/>
</dbReference>
<accession>A0A9X1K0D3</accession>
<proteinExistence type="inferred from homology"/>
<dbReference type="InterPro" id="IPR007046">
    <property type="entry name" value="RNA_pol_sigma_54_core-bd"/>
</dbReference>
<dbReference type="InterPro" id="IPR007634">
    <property type="entry name" value="RNA_pol_sigma_54_DNA-bd"/>
</dbReference>
<dbReference type="RefSeq" id="WP_219506976.1">
    <property type="nucleotide sequence ID" value="NZ_JAHXDN010000008.1"/>
</dbReference>
<dbReference type="Pfam" id="PF04552">
    <property type="entry name" value="Sigma54_DBD"/>
    <property type="match status" value="1"/>
</dbReference>
<dbReference type="GO" id="GO:0001216">
    <property type="term" value="F:DNA-binding transcription activator activity"/>
    <property type="evidence" value="ECO:0007669"/>
    <property type="project" value="InterPro"/>
</dbReference>
<keyword evidence="3 9" id="KW-0808">Transferase</keyword>
<evidence type="ECO:0000256" key="8">
    <source>
        <dbReference type="ARBA" id="ARBA00023163"/>
    </source>
</evidence>
<evidence type="ECO:0000259" key="11">
    <source>
        <dbReference type="Pfam" id="PF04552"/>
    </source>
</evidence>
<dbReference type="Proteomes" id="UP001138661">
    <property type="component" value="Unassembled WGS sequence"/>
</dbReference>
<evidence type="ECO:0000256" key="9">
    <source>
        <dbReference type="PIRNR" id="PIRNR000774"/>
    </source>
</evidence>
<feature type="domain" description="RNA polymerase sigma factor 54 core-binding" evidence="12">
    <location>
        <begin position="121"/>
        <end position="299"/>
    </location>
</feature>
<dbReference type="PANTHER" id="PTHR32248:SF4">
    <property type="entry name" value="RNA POLYMERASE SIGMA-54 FACTOR"/>
    <property type="match status" value="1"/>
</dbReference>
<evidence type="ECO:0000256" key="1">
    <source>
        <dbReference type="ARBA" id="ARBA00008798"/>
    </source>
</evidence>
<evidence type="ECO:0000313" key="13">
    <source>
        <dbReference type="EMBL" id="MBW4710431.1"/>
    </source>
</evidence>
<dbReference type="GO" id="GO:0000428">
    <property type="term" value="C:DNA-directed RNA polymerase complex"/>
    <property type="evidence" value="ECO:0007669"/>
    <property type="project" value="UniProtKB-KW"/>
</dbReference>
<dbReference type="GO" id="GO:0016779">
    <property type="term" value="F:nucleotidyltransferase activity"/>
    <property type="evidence" value="ECO:0007669"/>
    <property type="project" value="UniProtKB-KW"/>
</dbReference>
<sequence>MRDQRAGITAALGPVGCRITARRVEMQRFLSYSDPETGPRQTQGGVLWQSPWWQSGSAMHLKPKLQTRQTQKLSMTPSLRQAIGLLSLSNGDVTRKLWRAARTNPCIGIRPPHTDRGIENHAAPESLVAHVTRQIGASFRQARTRRIAMALLDALEPWGWLGQPLTQVAQVSGSELAEVEAVLTRMQGFEPTGIFARSLAECLRLQAAENGQLDRLMMQVLSHLELVAKGDWTRLAEACGGTEAAIVDRVGALRGLDPKPGLQFGAGPVTPPGAADLLVMLQNGIWTVVLNPASLPEITTLPGIDAQARREADRLNTALERRNATILAVATELVSRQAAYLDGADAPAPLTQVTLAASVGRHPSTVGRVMGVLTAQTPRGHMPLRGLMGRSVRGTGLGVDELQHRIARLIAEEDPANPLSDARLAGQLCAAGITIDRRTVAKYRASQGAPPAAARRRVGPKTPT</sequence>
<keyword evidence="4 9" id="KW-0548">Nucleotidyltransferase</keyword>
<evidence type="ECO:0000256" key="4">
    <source>
        <dbReference type="ARBA" id="ARBA00022695"/>
    </source>
</evidence>
<dbReference type="Pfam" id="PF00309">
    <property type="entry name" value="Sigma54_AID"/>
    <property type="match status" value="1"/>
</dbReference>
<dbReference type="InterPro" id="IPR000394">
    <property type="entry name" value="RNA_pol_sigma_54"/>
</dbReference>
<evidence type="ECO:0000256" key="5">
    <source>
        <dbReference type="ARBA" id="ARBA00023015"/>
    </source>
</evidence>
<keyword evidence="14" id="KW-1185">Reference proteome</keyword>
<evidence type="ECO:0000256" key="10">
    <source>
        <dbReference type="SAM" id="MobiDB-lite"/>
    </source>
</evidence>
<comment type="caution">
    <text evidence="13">The sequence shown here is derived from an EMBL/GenBank/DDBJ whole genome shotgun (WGS) entry which is preliminary data.</text>
</comment>
<keyword evidence="7 9" id="KW-0238">DNA-binding</keyword>
<feature type="compositionally biased region" description="Basic residues" evidence="10">
    <location>
        <begin position="454"/>
        <end position="464"/>
    </location>
</feature>
<comment type="similarity">
    <text evidence="1 9">Belongs to the sigma-54 factor family.</text>
</comment>
<evidence type="ECO:0000256" key="2">
    <source>
        <dbReference type="ARBA" id="ARBA00022478"/>
    </source>
</evidence>
<feature type="region of interest" description="Disordered" evidence="10">
    <location>
        <begin position="443"/>
        <end position="464"/>
    </location>
</feature>
<dbReference type="PIRSF" id="PIRSF000774">
    <property type="entry name" value="RpoN"/>
    <property type="match status" value="1"/>
</dbReference>
<organism evidence="13 14">
    <name type="scientific">Roseobacter insulae</name>
    <dbReference type="NCBI Taxonomy" id="2859783"/>
    <lineage>
        <taxon>Bacteria</taxon>
        <taxon>Pseudomonadati</taxon>
        <taxon>Pseudomonadota</taxon>
        <taxon>Alphaproteobacteria</taxon>
        <taxon>Rhodobacterales</taxon>
        <taxon>Roseobacteraceae</taxon>
        <taxon>Roseobacter</taxon>
    </lineage>
</organism>
<keyword evidence="2 9" id="KW-0240">DNA-directed RNA polymerase</keyword>
<dbReference type="PANTHER" id="PTHR32248">
    <property type="entry name" value="RNA POLYMERASE SIGMA-54 FACTOR"/>
    <property type="match status" value="1"/>
</dbReference>
<keyword evidence="5 9" id="KW-0805">Transcription regulation</keyword>
<evidence type="ECO:0000256" key="3">
    <source>
        <dbReference type="ARBA" id="ARBA00022679"/>
    </source>
</evidence>